<dbReference type="InterPro" id="IPR021182">
    <property type="entry name" value="SOK_magnoliopsida"/>
</dbReference>
<evidence type="ECO:0000313" key="11">
    <source>
        <dbReference type="EMBL" id="KAK8944288.1"/>
    </source>
</evidence>
<gene>
    <name evidence="11" type="ORF">KSP39_PZI008186</name>
</gene>
<keyword evidence="5" id="KW-0472">Membrane</keyword>
<proteinExistence type="inferred from homology"/>
<dbReference type="Proteomes" id="UP001418222">
    <property type="component" value="Unassembled WGS sequence"/>
</dbReference>
<evidence type="ECO:0000256" key="5">
    <source>
        <dbReference type="ARBA" id="ARBA00023136"/>
    </source>
</evidence>
<evidence type="ECO:0000256" key="1">
    <source>
        <dbReference type="ARBA" id="ARBA00004413"/>
    </source>
</evidence>
<comment type="subcellular location">
    <subcellularLocation>
        <location evidence="1">Cell membrane</location>
        <topology evidence="1">Peripheral membrane protein</topology>
        <orientation evidence="1">Cytoplasmic side</orientation>
    </subcellularLocation>
</comment>
<organism evidence="11 12">
    <name type="scientific">Platanthera zijinensis</name>
    <dbReference type="NCBI Taxonomy" id="2320716"/>
    <lineage>
        <taxon>Eukaryota</taxon>
        <taxon>Viridiplantae</taxon>
        <taxon>Streptophyta</taxon>
        <taxon>Embryophyta</taxon>
        <taxon>Tracheophyta</taxon>
        <taxon>Spermatophyta</taxon>
        <taxon>Magnoliopsida</taxon>
        <taxon>Liliopsida</taxon>
        <taxon>Asparagales</taxon>
        <taxon>Orchidaceae</taxon>
        <taxon>Orchidoideae</taxon>
        <taxon>Orchideae</taxon>
        <taxon>Orchidinae</taxon>
        <taxon>Platanthera</taxon>
    </lineage>
</organism>
<reference evidence="11 12" key="1">
    <citation type="journal article" date="2022" name="Nat. Plants">
        <title>Genomes of leafy and leafless Platanthera orchids illuminate the evolution of mycoheterotrophy.</title>
        <authorList>
            <person name="Li M.H."/>
            <person name="Liu K.W."/>
            <person name="Li Z."/>
            <person name="Lu H.C."/>
            <person name="Ye Q.L."/>
            <person name="Zhang D."/>
            <person name="Wang J.Y."/>
            <person name="Li Y.F."/>
            <person name="Zhong Z.M."/>
            <person name="Liu X."/>
            <person name="Yu X."/>
            <person name="Liu D.K."/>
            <person name="Tu X.D."/>
            <person name="Liu B."/>
            <person name="Hao Y."/>
            <person name="Liao X.Y."/>
            <person name="Jiang Y.T."/>
            <person name="Sun W.H."/>
            <person name="Chen J."/>
            <person name="Chen Y.Q."/>
            <person name="Ai Y."/>
            <person name="Zhai J.W."/>
            <person name="Wu S.S."/>
            <person name="Zhou Z."/>
            <person name="Hsiao Y.Y."/>
            <person name="Wu W.L."/>
            <person name="Chen Y.Y."/>
            <person name="Lin Y.F."/>
            <person name="Hsu J.L."/>
            <person name="Li C.Y."/>
            <person name="Wang Z.W."/>
            <person name="Zhao X."/>
            <person name="Zhong W.Y."/>
            <person name="Ma X.K."/>
            <person name="Ma L."/>
            <person name="Huang J."/>
            <person name="Chen G.Z."/>
            <person name="Huang M.Z."/>
            <person name="Huang L."/>
            <person name="Peng D.H."/>
            <person name="Luo Y.B."/>
            <person name="Zou S.Q."/>
            <person name="Chen S.P."/>
            <person name="Lan S."/>
            <person name="Tsai W.C."/>
            <person name="Van de Peer Y."/>
            <person name="Liu Z.J."/>
        </authorList>
    </citation>
    <scope>NUCLEOTIDE SEQUENCE [LARGE SCALE GENOMIC DNA]</scope>
    <source>
        <strain evidence="11">Lor287</strain>
    </source>
</reference>
<evidence type="ECO:0000256" key="6">
    <source>
        <dbReference type="ARBA" id="ARBA00023306"/>
    </source>
</evidence>
<evidence type="ECO:0000256" key="9">
    <source>
        <dbReference type="SAM" id="MobiDB-lite"/>
    </source>
</evidence>
<dbReference type="AlphaFoldDB" id="A0AAP0G8I0"/>
<dbReference type="GO" id="GO:0051302">
    <property type="term" value="P:regulation of cell division"/>
    <property type="evidence" value="ECO:0007669"/>
    <property type="project" value="UniProtKB-ARBA"/>
</dbReference>
<evidence type="ECO:0000256" key="4">
    <source>
        <dbReference type="ARBA" id="ARBA00022618"/>
    </source>
</evidence>
<name>A0AAP0G8I0_9ASPA</name>
<comment type="similarity">
    <text evidence="7">Belongs to the SOSEKI family.</text>
</comment>
<dbReference type="GO" id="GO:0051258">
    <property type="term" value="P:protein polymerization"/>
    <property type="evidence" value="ECO:0007669"/>
    <property type="project" value="UniProtKB-ARBA"/>
</dbReference>
<dbReference type="EMBL" id="JBBWWQ010000006">
    <property type="protein sequence ID" value="KAK8944288.1"/>
    <property type="molecule type" value="Genomic_DNA"/>
</dbReference>
<dbReference type="GO" id="GO:2000067">
    <property type="term" value="P:regulation of root morphogenesis"/>
    <property type="evidence" value="ECO:0007669"/>
    <property type="project" value="UniProtKB-ARBA"/>
</dbReference>
<accession>A0AAP0G8I0</accession>
<evidence type="ECO:0000256" key="3">
    <source>
        <dbReference type="ARBA" id="ARBA00022475"/>
    </source>
</evidence>
<dbReference type="PANTHER" id="PTHR31083">
    <property type="entry name" value="UPSTREAM OF FLC PROTEIN (DUF966)"/>
    <property type="match status" value="1"/>
</dbReference>
<dbReference type="PIRSF" id="PIRSF031043">
    <property type="entry name" value="UCP031043"/>
    <property type="match status" value="1"/>
</dbReference>
<feature type="compositionally biased region" description="Low complexity" evidence="9">
    <location>
        <begin position="198"/>
        <end position="209"/>
    </location>
</feature>
<feature type="region of interest" description="Disordered" evidence="9">
    <location>
        <begin position="186"/>
        <end position="252"/>
    </location>
</feature>
<dbReference type="GO" id="GO:0090708">
    <property type="term" value="P:specification of plant organ axis polarity"/>
    <property type="evidence" value="ECO:0007669"/>
    <property type="project" value="UniProtKB-ARBA"/>
</dbReference>
<dbReference type="Pfam" id="PF06136">
    <property type="entry name" value="SOK"/>
    <property type="match status" value="1"/>
</dbReference>
<keyword evidence="6" id="KW-0131">Cell cycle</keyword>
<sequence>MNWDSNRRTHHHWRLFRNSPEMEGRMRRNEAQLSPDRYVVWREPSGNRRMPPQEGTAVPVVYYLCNDSLLEHPNFIEVPFSSTDGLYLRDVISRLTVLRGNQMPAMYSWSCKRIYRKRFVWQDLAEDDLIMPAHGSDYILKGSLILDQIPAVSLKRSSNNPVFQKNLGLPPKDHFLYSRKHEASSFSSPVTTTREMKPLSPSRPSSPHPLGDDIPRPSHQSSITPIGAPDSSSHTENVGEKKTPGSQTTIDSTNNEFSQAIMKEKTSQTPVLWNTGMDTLISLIRAEVSDSFRGTEEKRFSQSKEKMKKTNALLQLITCRLFVEKINIF</sequence>
<protein>
    <recommendedName>
        <fullName evidence="10">SOSEKI DIX-like domain-containing protein</fullName>
    </recommendedName>
</protein>
<keyword evidence="3" id="KW-1003">Cell membrane</keyword>
<comment type="subunit">
    <text evidence="8">Homodimer. Forms long polymer filaments with other SOKs proteins polymers (e.g. SOK1, SOK2, SOK3 and SOK4) crucial for polar localization and biological activity. Binds to ANGUSTIFOLIA (AN).</text>
</comment>
<keyword evidence="12" id="KW-1185">Reference proteome</keyword>
<dbReference type="PANTHER" id="PTHR31083:SF6">
    <property type="entry name" value="PROTEIN SOSEKI 3"/>
    <property type="match status" value="1"/>
</dbReference>
<dbReference type="GO" id="GO:0005886">
    <property type="term" value="C:plasma membrane"/>
    <property type="evidence" value="ECO:0007669"/>
    <property type="project" value="UniProtKB-SubCell"/>
</dbReference>
<evidence type="ECO:0000313" key="12">
    <source>
        <dbReference type="Proteomes" id="UP001418222"/>
    </source>
</evidence>
<keyword evidence="2" id="KW-0217">Developmental protein</keyword>
<dbReference type="GO" id="GO:0051301">
    <property type="term" value="P:cell division"/>
    <property type="evidence" value="ECO:0007669"/>
    <property type="project" value="UniProtKB-KW"/>
</dbReference>
<feature type="compositionally biased region" description="Polar residues" evidence="9">
    <location>
        <begin position="218"/>
        <end position="236"/>
    </location>
</feature>
<dbReference type="InterPro" id="IPR010369">
    <property type="entry name" value="SOK"/>
</dbReference>
<evidence type="ECO:0000259" key="10">
    <source>
        <dbReference type="Pfam" id="PF06136"/>
    </source>
</evidence>
<comment type="caution">
    <text evidence="11">The sequence shown here is derived from an EMBL/GenBank/DDBJ whole genome shotgun (WGS) entry which is preliminary data.</text>
</comment>
<evidence type="ECO:0000256" key="8">
    <source>
        <dbReference type="ARBA" id="ARBA00046534"/>
    </source>
</evidence>
<dbReference type="InterPro" id="IPR048351">
    <property type="entry name" value="SOK_DIX"/>
</dbReference>
<evidence type="ECO:0000256" key="2">
    <source>
        <dbReference type="ARBA" id="ARBA00022473"/>
    </source>
</evidence>
<keyword evidence="4" id="KW-0132">Cell division</keyword>
<evidence type="ECO:0000256" key="7">
    <source>
        <dbReference type="ARBA" id="ARBA00024211"/>
    </source>
</evidence>
<feature type="domain" description="SOSEKI DIX-like" evidence="10">
    <location>
        <begin position="58"/>
        <end position="145"/>
    </location>
</feature>